<evidence type="ECO:0000259" key="3">
    <source>
        <dbReference type="PROSITE" id="PS50206"/>
    </source>
</evidence>
<dbReference type="EMBL" id="CP009761">
    <property type="protein sequence ID" value="AIZ36618.1"/>
    <property type="molecule type" value="Genomic_DNA"/>
</dbReference>
<evidence type="ECO:0000256" key="2">
    <source>
        <dbReference type="SAM" id="SignalP"/>
    </source>
</evidence>
<keyword evidence="2" id="KW-0732">Signal</keyword>
<dbReference type="OrthoDB" id="9800872at2"/>
<protein>
    <submittedName>
        <fullName evidence="5">Rhodanese-like domain-containing protein</fullName>
    </submittedName>
</protein>
<evidence type="ECO:0000313" key="7">
    <source>
        <dbReference type="Proteomes" id="UP000031386"/>
    </source>
</evidence>
<dbReference type="KEGG" id="pmic:NW74_04365"/>
<reference evidence="6" key="3">
    <citation type="submission" date="2022-07" db="EMBL/GenBank/DDBJ databases">
        <title>Parvimonas micra travels from the subgingival sulcus of the human oral cavity to the colorectal adenocarcinoma.</title>
        <authorList>
            <person name="Conde-Perez K."/>
            <person name="Buetas E."/>
            <person name="Aja-Macaya P."/>
            <person name="Martin-De Arribas E."/>
            <person name="Iglesias-Corras I."/>
            <person name="Trigo-Tasende N."/>
            <person name="Nasser-Ali M."/>
            <person name="Estevez L.S."/>
            <person name="Rumbo-Feal S."/>
            <person name="Otero-Alen B."/>
            <person name="Noguera J.F."/>
            <person name="Concha A."/>
            <person name="Pardinas-Lopez S."/>
            <person name="Carda-Dieguez M."/>
            <person name="Gomez-Randulfe I."/>
            <person name="Martinez-Lago N."/>
            <person name="Ladra S."/>
            <person name="Aparicio L.A."/>
            <person name="Bou G."/>
            <person name="Mira A."/>
            <person name="Vallejo J.A."/>
            <person name="Poza M."/>
        </authorList>
    </citation>
    <scope>NUCLEOTIDE SEQUENCE</scope>
    <source>
        <strain evidence="6">PM102KC-G-1</strain>
    </source>
</reference>
<keyword evidence="7" id="KW-1185">Reference proteome</keyword>
<feature type="signal peptide" evidence="2">
    <location>
        <begin position="1"/>
        <end position="19"/>
    </location>
</feature>
<reference evidence="5" key="2">
    <citation type="submission" date="2020-04" db="EMBL/GenBank/DDBJ databases">
        <title>Deep metagenomics examines the oral microbiome during advanced dental caries in children, revealing novel taxa and co-occurrences with host molecules.</title>
        <authorList>
            <person name="Baker J.L."/>
            <person name="Morton J.T."/>
            <person name="Dinis M."/>
            <person name="Alvarez R."/>
            <person name="Tran N.C."/>
            <person name="Knight R."/>
            <person name="Edlund A."/>
        </authorList>
    </citation>
    <scope>NUCLEOTIDE SEQUENCE</scope>
    <source>
        <strain evidence="5">JCVI_23_bin.11</strain>
    </source>
</reference>
<evidence type="ECO:0000256" key="1">
    <source>
        <dbReference type="SAM" id="MobiDB-lite"/>
    </source>
</evidence>
<feature type="region of interest" description="Disordered" evidence="1">
    <location>
        <begin position="22"/>
        <end position="49"/>
    </location>
</feature>
<dbReference type="STRING" id="33033.NW74_04365"/>
<dbReference type="SMART" id="SM00450">
    <property type="entry name" value="RHOD"/>
    <property type="match status" value="1"/>
</dbReference>
<dbReference type="InterPro" id="IPR052367">
    <property type="entry name" value="Thiosulfate_ST/Rhodanese-like"/>
</dbReference>
<gene>
    <name evidence="5" type="ORF">HXM94_02325</name>
    <name evidence="6" type="ORF">NM222_03495</name>
    <name evidence="4" type="ORF">NW74_04365</name>
</gene>
<dbReference type="Pfam" id="PF00581">
    <property type="entry name" value="Rhodanese"/>
    <property type="match status" value="1"/>
</dbReference>
<dbReference type="Proteomes" id="UP000758611">
    <property type="component" value="Unassembled WGS sequence"/>
</dbReference>
<organism evidence="4 7">
    <name type="scientific">Parvimonas micra</name>
    <dbReference type="NCBI Taxonomy" id="33033"/>
    <lineage>
        <taxon>Bacteria</taxon>
        <taxon>Bacillati</taxon>
        <taxon>Bacillota</taxon>
        <taxon>Tissierellia</taxon>
        <taxon>Tissierellales</taxon>
        <taxon>Peptoniphilaceae</taxon>
        <taxon>Parvimonas</taxon>
    </lineage>
</organism>
<dbReference type="Gene3D" id="3.40.250.10">
    <property type="entry name" value="Rhodanese-like domain"/>
    <property type="match status" value="1"/>
</dbReference>
<dbReference type="PANTHER" id="PTHR45431">
    <property type="entry name" value="RHODANESE-LIKE DOMAIN-CONTAINING PROTEIN 15, CHLOROPLASTIC"/>
    <property type="match status" value="1"/>
</dbReference>
<dbReference type="RefSeq" id="WP_004833268.1">
    <property type="nucleotide sequence ID" value="NZ_BHYQ01000003.1"/>
</dbReference>
<dbReference type="PROSITE" id="PS51257">
    <property type="entry name" value="PROKAR_LIPOPROTEIN"/>
    <property type="match status" value="1"/>
</dbReference>
<evidence type="ECO:0000313" key="4">
    <source>
        <dbReference type="EMBL" id="AIZ36618.1"/>
    </source>
</evidence>
<dbReference type="EMBL" id="JABZRE010000005">
    <property type="protein sequence ID" value="MBF1306616.1"/>
    <property type="molecule type" value="Genomic_DNA"/>
</dbReference>
<feature type="compositionally biased region" description="Basic and acidic residues" evidence="1">
    <location>
        <begin position="25"/>
        <end position="42"/>
    </location>
</feature>
<reference evidence="4 7" key="1">
    <citation type="submission" date="2014-10" db="EMBL/GenBank/DDBJ databases">
        <title>Complete genome sequence of Parvimonas micra KCOM 1535 (= ChDC B708).</title>
        <authorList>
            <person name="Kook J.-K."/>
            <person name="Park S.-N."/>
            <person name="Lim Y.K."/>
            <person name="Roh H."/>
        </authorList>
    </citation>
    <scope>NUCLEOTIDE SEQUENCE [LARGE SCALE GENOMIC DNA]</scope>
    <source>
        <strain evidence="4">KCOM 1535</strain>
        <strain evidence="7">KCOM 1535 / ChDC B708</strain>
    </source>
</reference>
<dbReference type="Proteomes" id="UP001210690">
    <property type="component" value="Chromosome"/>
</dbReference>
<dbReference type="GeneID" id="93385549"/>
<dbReference type="EMBL" id="CP101412">
    <property type="protein sequence ID" value="WBB31556.1"/>
    <property type="molecule type" value="Genomic_DNA"/>
</dbReference>
<dbReference type="PANTHER" id="PTHR45431:SF3">
    <property type="entry name" value="RHODANESE-LIKE DOMAIN-CONTAINING PROTEIN 15, CHLOROPLASTIC"/>
    <property type="match status" value="1"/>
</dbReference>
<dbReference type="AlphaFoldDB" id="A0A0B4S1I8"/>
<dbReference type="SUPFAM" id="SSF52821">
    <property type="entry name" value="Rhodanese/Cell cycle control phosphatase"/>
    <property type="match status" value="1"/>
</dbReference>
<dbReference type="InterPro" id="IPR036873">
    <property type="entry name" value="Rhodanese-like_dom_sf"/>
</dbReference>
<sequence>MKKLSRILLLSLITATTLVGCGSKSDNKTAEKQTEKKDDKKSSNLMKGETLLEEQKKGATVIDVRVADQYKEGHIKDAINLPLETIEKDIASKVPKKDTKIVLYCNTGNRSGQAFEKLKKLGYTNVSNAQGVKQYKYDLVK</sequence>
<dbReference type="PROSITE" id="PS50206">
    <property type="entry name" value="RHODANESE_3"/>
    <property type="match status" value="1"/>
</dbReference>
<evidence type="ECO:0000313" key="6">
    <source>
        <dbReference type="EMBL" id="WBB31556.1"/>
    </source>
</evidence>
<name>A0A0B4S1I8_9FIRM</name>
<dbReference type="Proteomes" id="UP000031386">
    <property type="component" value="Chromosome"/>
</dbReference>
<dbReference type="CDD" id="cd00158">
    <property type="entry name" value="RHOD"/>
    <property type="match status" value="1"/>
</dbReference>
<feature type="chain" id="PRO_5042677135" evidence="2">
    <location>
        <begin position="20"/>
        <end position="141"/>
    </location>
</feature>
<proteinExistence type="predicted"/>
<feature type="domain" description="Rhodanese" evidence="3">
    <location>
        <begin position="55"/>
        <end position="141"/>
    </location>
</feature>
<accession>A0A0B4S1I8</accession>
<evidence type="ECO:0000313" key="5">
    <source>
        <dbReference type="EMBL" id="MBF1306616.1"/>
    </source>
</evidence>
<dbReference type="InterPro" id="IPR001763">
    <property type="entry name" value="Rhodanese-like_dom"/>
</dbReference>